<keyword evidence="2" id="KW-1185">Reference proteome</keyword>
<protein>
    <submittedName>
        <fullName evidence="1">Uncharacterized protein</fullName>
    </submittedName>
</protein>
<accession>A0A3N4JCV4</accession>
<dbReference type="InterPro" id="IPR036770">
    <property type="entry name" value="Ankyrin_rpt-contain_sf"/>
</dbReference>
<sequence length="119" mass="12963">ASENGHCGVVKPLLAREDVNLNKPDPDLGLAPLCGGAEKGHDGVVNTLLSREDVNPNTLDTEYGRTPPCWVPRNGYELVVKTLLVREHVRTDSPYSLNKAPVSWPLSGGHNQIVNMLQE</sequence>
<dbReference type="EMBL" id="ML120418">
    <property type="protein sequence ID" value="RPA96085.1"/>
    <property type="molecule type" value="Genomic_DNA"/>
</dbReference>
<dbReference type="STRING" id="1336337.A0A3N4JCV4"/>
<feature type="non-terminal residue" evidence="1">
    <location>
        <position position="1"/>
    </location>
</feature>
<dbReference type="Proteomes" id="UP000276215">
    <property type="component" value="Unassembled WGS sequence"/>
</dbReference>
<dbReference type="AlphaFoldDB" id="A0A3N4JCV4"/>
<evidence type="ECO:0000313" key="1">
    <source>
        <dbReference type="EMBL" id="RPA96085.1"/>
    </source>
</evidence>
<gene>
    <name evidence="1" type="ORF">L873DRAFT_1652783</name>
</gene>
<feature type="non-terminal residue" evidence="1">
    <location>
        <position position="119"/>
    </location>
</feature>
<dbReference type="Gene3D" id="1.25.40.20">
    <property type="entry name" value="Ankyrin repeat-containing domain"/>
    <property type="match status" value="1"/>
</dbReference>
<reference evidence="1 2" key="1">
    <citation type="journal article" date="2018" name="Nat. Ecol. Evol.">
        <title>Pezizomycetes genomes reveal the molecular basis of ectomycorrhizal truffle lifestyle.</title>
        <authorList>
            <person name="Murat C."/>
            <person name="Payen T."/>
            <person name="Noel B."/>
            <person name="Kuo A."/>
            <person name="Morin E."/>
            <person name="Chen J."/>
            <person name="Kohler A."/>
            <person name="Krizsan K."/>
            <person name="Balestrini R."/>
            <person name="Da Silva C."/>
            <person name="Montanini B."/>
            <person name="Hainaut M."/>
            <person name="Levati E."/>
            <person name="Barry K.W."/>
            <person name="Belfiori B."/>
            <person name="Cichocki N."/>
            <person name="Clum A."/>
            <person name="Dockter R.B."/>
            <person name="Fauchery L."/>
            <person name="Guy J."/>
            <person name="Iotti M."/>
            <person name="Le Tacon F."/>
            <person name="Lindquist E.A."/>
            <person name="Lipzen A."/>
            <person name="Malagnac F."/>
            <person name="Mello A."/>
            <person name="Molinier V."/>
            <person name="Miyauchi S."/>
            <person name="Poulain J."/>
            <person name="Riccioni C."/>
            <person name="Rubini A."/>
            <person name="Sitrit Y."/>
            <person name="Splivallo R."/>
            <person name="Traeger S."/>
            <person name="Wang M."/>
            <person name="Zifcakova L."/>
            <person name="Wipf D."/>
            <person name="Zambonelli A."/>
            <person name="Paolocci F."/>
            <person name="Nowrousian M."/>
            <person name="Ottonello S."/>
            <person name="Baldrian P."/>
            <person name="Spatafora J.W."/>
            <person name="Henrissat B."/>
            <person name="Nagy L.G."/>
            <person name="Aury J.M."/>
            <person name="Wincker P."/>
            <person name="Grigoriev I.V."/>
            <person name="Bonfante P."/>
            <person name="Martin F.M."/>
        </authorList>
    </citation>
    <scope>NUCLEOTIDE SEQUENCE [LARGE SCALE GENOMIC DNA]</scope>
    <source>
        <strain evidence="1 2">120613-1</strain>
    </source>
</reference>
<evidence type="ECO:0000313" key="2">
    <source>
        <dbReference type="Proteomes" id="UP000276215"/>
    </source>
</evidence>
<name>A0A3N4JCV4_9PEZI</name>
<dbReference type="OrthoDB" id="341259at2759"/>
<organism evidence="1 2">
    <name type="scientific">Choiromyces venosus 120613-1</name>
    <dbReference type="NCBI Taxonomy" id="1336337"/>
    <lineage>
        <taxon>Eukaryota</taxon>
        <taxon>Fungi</taxon>
        <taxon>Dikarya</taxon>
        <taxon>Ascomycota</taxon>
        <taxon>Pezizomycotina</taxon>
        <taxon>Pezizomycetes</taxon>
        <taxon>Pezizales</taxon>
        <taxon>Tuberaceae</taxon>
        <taxon>Choiromyces</taxon>
    </lineage>
</organism>
<dbReference type="SUPFAM" id="SSF48403">
    <property type="entry name" value="Ankyrin repeat"/>
    <property type="match status" value="1"/>
</dbReference>
<proteinExistence type="predicted"/>